<protein>
    <recommendedName>
        <fullName evidence="2">Endonuclease GajA/Old nuclease/RecF-like AAA domain-containing protein</fullName>
    </recommendedName>
</protein>
<proteinExistence type="predicted"/>
<dbReference type="PANTHER" id="PTHR43581:SF4">
    <property type="entry name" value="ATP_GTP PHOSPHATASE"/>
    <property type="match status" value="1"/>
</dbReference>
<reference evidence="4" key="1">
    <citation type="journal article" date="2019" name="Int. J. Syst. Evol. Microbiol.">
        <title>The Global Catalogue of Microorganisms (GCM) 10K type strain sequencing project: providing services to taxonomists for standard genome sequencing and annotation.</title>
        <authorList>
            <consortium name="The Broad Institute Genomics Platform"/>
            <consortium name="The Broad Institute Genome Sequencing Center for Infectious Disease"/>
            <person name="Wu L."/>
            <person name="Ma J."/>
        </authorList>
    </citation>
    <scope>NUCLEOTIDE SEQUENCE [LARGE SCALE GENOMIC DNA]</scope>
    <source>
        <strain evidence="4">JCM 17224</strain>
    </source>
</reference>
<dbReference type="SUPFAM" id="SSF52540">
    <property type="entry name" value="P-loop containing nucleoside triphosphate hydrolases"/>
    <property type="match status" value="1"/>
</dbReference>
<gene>
    <name evidence="3" type="ORF">GCM10022408_38140</name>
</gene>
<dbReference type="PANTHER" id="PTHR43581">
    <property type="entry name" value="ATP/GTP PHOSPHATASE"/>
    <property type="match status" value="1"/>
</dbReference>
<comment type="caution">
    <text evidence="3">The sequence shown here is derived from an EMBL/GenBank/DDBJ whole genome shotgun (WGS) entry which is preliminary data.</text>
</comment>
<evidence type="ECO:0000313" key="3">
    <source>
        <dbReference type="EMBL" id="GAA4020454.1"/>
    </source>
</evidence>
<feature type="coiled-coil region" evidence="1">
    <location>
        <begin position="284"/>
        <end position="311"/>
    </location>
</feature>
<keyword evidence="1" id="KW-0175">Coiled coil</keyword>
<dbReference type="InterPro" id="IPR051396">
    <property type="entry name" value="Bact_Antivir_Def_Nuclease"/>
</dbReference>
<feature type="domain" description="Endonuclease GajA/Old nuclease/RecF-like AAA" evidence="2">
    <location>
        <begin position="2"/>
        <end position="504"/>
    </location>
</feature>
<dbReference type="EMBL" id="BAABDJ010000049">
    <property type="protein sequence ID" value="GAA4020454.1"/>
    <property type="molecule type" value="Genomic_DNA"/>
</dbReference>
<evidence type="ECO:0000313" key="4">
    <source>
        <dbReference type="Proteomes" id="UP001500567"/>
    </source>
</evidence>
<dbReference type="Gene3D" id="3.40.50.300">
    <property type="entry name" value="P-loop containing nucleotide triphosphate hydrolases"/>
    <property type="match status" value="2"/>
</dbReference>
<dbReference type="Pfam" id="PF13175">
    <property type="entry name" value="AAA_15"/>
    <property type="match status" value="1"/>
</dbReference>
<keyword evidence="4" id="KW-1185">Reference proteome</keyword>
<organism evidence="3 4">
    <name type="scientific">Hymenobacter fastidiosus</name>
    <dbReference type="NCBI Taxonomy" id="486264"/>
    <lineage>
        <taxon>Bacteria</taxon>
        <taxon>Pseudomonadati</taxon>
        <taxon>Bacteroidota</taxon>
        <taxon>Cytophagia</taxon>
        <taxon>Cytophagales</taxon>
        <taxon>Hymenobacteraceae</taxon>
        <taxon>Hymenobacter</taxon>
    </lineage>
</organism>
<feature type="coiled-coil region" evidence="1">
    <location>
        <begin position="167"/>
        <end position="213"/>
    </location>
</feature>
<dbReference type="InterPro" id="IPR027417">
    <property type="entry name" value="P-loop_NTPase"/>
</dbReference>
<accession>A0ABP7T3A5</accession>
<dbReference type="InterPro" id="IPR041685">
    <property type="entry name" value="AAA_GajA/Old/RecF-like"/>
</dbReference>
<dbReference type="Proteomes" id="UP001500567">
    <property type="component" value="Unassembled WGS sequence"/>
</dbReference>
<name>A0ABP7T3A5_9BACT</name>
<dbReference type="RefSeq" id="WP_345075238.1">
    <property type="nucleotide sequence ID" value="NZ_BAABDJ010000049.1"/>
</dbReference>
<evidence type="ECO:0000256" key="1">
    <source>
        <dbReference type="SAM" id="Coils"/>
    </source>
</evidence>
<evidence type="ECO:0000259" key="2">
    <source>
        <dbReference type="Pfam" id="PF13175"/>
    </source>
</evidence>
<sequence length="590" mass="66621">MQRIELDNFRVFGSPAGFDLAPVTVLTGKNNSGKSSLIKAFLVLADYLEQEDQTVLRLDGKRASRHRISDWENMVNWDSGQSENLKFGYVRNGVEVSYEFEYEGEGLPPHLYQFRLTVPGVDRLTMRSISGGEGYQLDVSQKLIDYLTGGTEIQKRILEAASYPQRIEALREELLALQATIDNWEAGDQAGDFQQQLQKRQQTETAIQNLEALATKSGSVAGIFFQAEVWVNEPGIKPTIAGLVQAALHNYVTANAATDEDELLEDEYDDEALVDIYSVPDEDEDESEEALEMAKEERRQTMAERKQKQRTLELSKEQSYRTLVRFSDVVLHHIKFPMEHLGANRTHQARLYLTGNGHSDISTIANNYHRLGTFAGGGADTFLTKWLDKFGIGEKAVTETVDNVAIRIGVMKNERYVNLADLGFGAGQILTVLLQIATLIQEYELSGPELRMTAKFNPTIVLIEEPEANLHPQFQSLLAEMFASLAQSDYGLQFVLETHSEYLIRNIQVLVKEAGGNLMERRNVEYGRTEATMRTKEMALFKVYYLDPPSEANGYRHGHEMRLREDGVFMDEFGEGFLVNHAAELAFKLF</sequence>